<evidence type="ECO:0000313" key="1">
    <source>
        <dbReference type="Proteomes" id="UP000095281"/>
    </source>
</evidence>
<protein>
    <submittedName>
        <fullName evidence="2">SPRY domain-containing protein</fullName>
    </submittedName>
</protein>
<dbReference type="Gene3D" id="2.60.120.920">
    <property type="match status" value="1"/>
</dbReference>
<proteinExistence type="predicted"/>
<keyword evidence="1" id="KW-1185">Reference proteome</keyword>
<sequence>MNRSIKIIAEKGFVPIKENNCLYYFEVKIIPEIEEKCGWSAEIGLFKNNSQQFRVCSNGLFCSKTNLNSPYKQSQMFGCLIKSNDIIGCGIYFPKLNNENKESLNAQLFFTINGEKKGKTIFLDLNDSENSFQYFPSASLFCCSVEANFGTNKFLYKIDEYKNE</sequence>
<name>A0A1I8B1I0_MELHA</name>
<dbReference type="Proteomes" id="UP000095281">
    <property type="component" value="Unplaced"/>
</dbReference>
<dbReference type="AlphaFoldDB" id="A0A1I8B1I0"/>
<reference evidence="2" key="1">
    <citation type="submission" date="2016-11" db="UniProtKB">
        <authorList>
            <consortium name="WormBaseParasite"/>
        </authorList>
    </citation>
    <scope>IDENTIFICATION</scope>
</reference>
<evidence type="ECO:0000313" key="2">
    <source>
        <dbReference type="WBParaSite" id="MhA1_Contig1194.frz3.gene2"/>
    </source>
</evidence>
<dbReference type="InterPro" id="IPR043136">
    <property type="entry name" value="B30.2/SPRY_sf"/>
</dbReference>
<accession>A0A1I8B1I0</accession>
<dbReference type="WBParaSite" id="MhA1_Contig1194.frz3.gene2">
    <property type="protein sequence ID" value="MhA1_Contig1194.frz3.gene2"/>
    <property type="gene ID" value="MhA1_Contig1194.frz3.gene2"/>
</dbReference>
<organism evidence="1 2">
    <name type="scientific">Meloidogyne hapla</name>
    <name type="common">Root-knot nematode worm</name>
    <dbReference type="NCBI Taxonomy" id="6305"/>
    <lineage>
        <taxon>Eukaryota</taxon>
        <taxon>Metazoa</taxon>
        <taxon>Ecdysozoa</taxon>
        <taxon>Nematoda</taxon>
        <taxon>Chromadorea</taxon>
        <taxon>Rhabditida</taxon>
        <taxon>Tylenchina</taxon>
        <taxon>Tylenchomorpha</taxon>
        <taxon>Tylenchoidea</taxon>
        <taxon>Meloidogynidae</taxon>
        <taxon>Meloidogyninae</taxon>
        <taxon>Meloidogyne</taxon>
    </lineage>
</organism>